<evidence type="ECO:0000256" key="14">
    <source>
        <dbReference type="SAM" id="Phobius"/>
    </source>
</evidence>
<feature type="region of interest" description="Disordered" evidence="13">
    <location>
        <begin position="1"/>
        <end position="23"/>
    </location>
</feature>
<feature type="domain" description="BCS1 N-terminal" evidence="16">
    <location>
        <begin position="67"/>
        <end position="214"/>
    </location>
</feature>
<keyword evidence="8 14" id="KW-1133">Transmembrane helix</keyword>
<sequence>MGSEVPPTSQRGFGPTRAEGQSGPLPADIFNSLLATAGRASPLTQFFFFMYQMLGLRLGPDLSVILTFLGVFWVIIKMGSQAYTLVDGFIENHLMHSVVVPREDEIYTHVMKWLSKQERVVKGSCLVVQTVKNSDRDDDDNDDDEDLENAVDFTSGDDEDSKPIAKLILEATEMYCNDMKKKTIIYRPELMEHIHRATSWKVATMRPKRSMATIMLPDETKNLVLNDMIEFLKPQTARWYADRGIPWRRGYLFFGPPGTGKTSFVAAIAAHLGLDVHILDLTEPHMTDANLLRLFRTLPPRRIALIEDIDVSGIQRDGDSKGAETNRVAANRRFMITESFSFSGLLNAIDGMAAEEGRILIMTTNKRELLDEALSRPGRVDIQIEFHNATSQQSEALYCQIYGDFTPLKPNNGALPAKKGIKDQKDDKDEKLVASAASQIDKVAVSPEEIKRLSKEFSKKIPDFLCSPAEIQEFLLCRKKHPQKALDDVERWVEGMAKRKNSGSNLRMVH</sequence>
<dbReference type="SMART" id="SM00382">
    <property type="entry name" value="AAA"/>
    <property type="match status" value="1"/>
</dbReference>
<accession>E9E846</accession>
<evidence type="ECO:0000259" key="16">
    <source>
        <dbReference type="SMART" id="SM01024"/>
    </source>
</evidence>
<keyword evidence="10 14" id="KW-0472">Membrane</keyword>
<dbReference type="InterPro" id="IPR057495">
    <property type="entry name" value="AAA_lid_BCS1"/>
</dbReference>
<dbReference type="Pfam" id="PF08740">
    <property type="entry name" value="BCS1_N"/>
    <property type="match status" value="2"/>
</dbReference>
<evidence type="ECO:0000256" key="7">
    <source>
        <dbReference type="ARBA" id="ARBA00022840"/>
    </source>
</evidence>
<evidence type="ECO:0000313" key="18">
    <source>
        <dbReference type="Proteomes" id="UP000002499"/>
    </source>
</evidence>
<reference evidence="17 18" key="1">
    <citation type="journal article" date="2011" name="PLoS Genet.">
        <title>Genome sequencing and comparative transcriptomics of the model entomopathogenic fungi Metarhizium anisopliae and M. acridum.</title>
        <authorList>
            <person name="Gao Q."/>
            <person name="Jin K."/>
            <person name="Ying S.H."/>
            <person name="Zhang Y."/>
            <person name="Xiao G."/>
            <person name="Shang Y."/>
            <person name="Duan Z."/>
            <person name="Hu X."/>
            <person name="Xie X.Q."/>
            <person name="Zhou G."/>
            <person name="Peng G."/>
            <person name="Luo Z."/>
            <person name="Huang W."/>
            <person name="Wang B."/>
            <person name="Fang W."/>
            <person name="Wang S."/>
            <person name="Zhong Y."/>
            <person name="Ma L.J."/>
            <person name="St Leger R.J."/>
            <person name="Zhao G.P."/>
            <person name="Pei Y."/>
            <person name="Feng M.G."/>
            <person name="Xia Y."/>
            <person name="Wang C."/>
        </authorList>
    </citation>
    <scope>NUCLEOTIDE SEQUENCE [LARGE SCALE GENOMIC DNA]</scope>
    <source>
        <strain evidence="17 18">CQMa 102</strain>
    </source>
</reference>
<feature type="domain" description="AAA+ ATPase" evidence="15">
    <location>
        <begin position="247"/>
        <end position="390"/>
    </location>
</feature>
<evidence type="ECO:0000256" key="11">
    <source>
        <dbReference type="ARBA" id="ARBA00048778"/>
    </source>
</evidence>
<evidence type="ECO:0000256" key="13">
    <source>
        <dbReference type="SAM" id="MobiDB-lite"/>
    </source>
</evidence>
<feature type="compositionally biased region" description="Acidic residues" evidence="13">
    <location>
        <begin position="136"/>
        <end position="159"/>
    </location>
</feature>
<keyword evidence="5" id="KW-0999">Mitochondrion inner membrane</keyword>
<keyword evidence="7 12" id="KW-0067">ATP-binding</keyword>
<keyword evidence="18" id="KW-1185">Reference proteome</keyword>
<dbReference type="OMA" id="PSHISIM"/>
<dbReference type="Pfam" id="PF25426">
    <property type="entry name" value="AAA_lid_BCS1"/>
    <property type="match status" value="1"/>
</dbReference>
<dbReference type="STRING" id="655827.E9E846"/>
<evidence type="ECO:0000256" key="12">
    <source>
        <dbReference type="RuleBase" id="RU003651"/>
    </source>
</evidence>
<dbReference type="InterPro" id="IPR003593">
    <property type="entry name" value="AAA+_ATPase"/>
</dbReference>
<evidence type="ECO:0000256" key="1">
    <source>
        <dbReference type="ARBA" id="ARBA00004434"/>
    </source>
</evidence>
<comment type="catalytic activity">
    <reaction evidence="11">
        <text>ATP + H2O = ADP + phosphate + H(+)</text>
        <dbReference type="Rhea" id="RHEA:13065"/>
        <dbReference type="ChEBI" id="CHEBI:15377"/>
        <dbReference type="ChEBI" id="CHEBI:15378"/>
        <dbReference type="ChEBI" id="CHEBI:30616"/>
        <dbReference type="ChEBI" id="CHEBI:43474"/>
        <dbReference type="ChEBI" id="CHEBI:456216"/>
    </reaction>
    <physiologicalReaction direction="left-to-right" evidence="11">
        <dbReference type="Rhea" id="RHEA:13066"/>
    </physiologicalReaction>
</comment>
<evidence type="ECO:0000256" key="5">
    <source>
        <dbReference type="ARBA" id="ARBA00022792"/>
    </source>
</evidence>
<dbReference type="PROSITE" id="PS00674">
    <property type="entry name" value="AAA"/>
    <property type="match status" value="1"/>
</dbReference>
<feature type="compositionally biased region" description="Polar residues" evidence="13">
    <location>
        <begin position="1"/>
        <end position="11"/>
    </location>
</feature>
<dbReference type="Pfam" id="PF00004">
    <property type="entry name" value="AAA"/>
    <property type="match status" value="1"/>
</dbReference>
<dbReference type="Gene3D" id="3.40.50.300">
    <property type="entry name" value="P-loop containing nucleotide triphosphate hydrolases"/>
    <property type="match status" value="1"/>
</dbReference>
<dbReference type="GO" id="GO:0016887">
    <property type="term" value="F:ATP hydrolysis activity"/>
    <property type="evidence" value="ECO:0007669"/>
    <property type="project" value="InterPro"/>
</dbReference>
<evidence type="ECO:0000256" key="9">
    <source>
        <dbReference type="ARBA" id="ARBA00023128"/>
    </source>
</evidence>
<dbReference type="SMART" id="SM01024">
    <property type="entry name" value="BCS1_N"/>
    <property type="match status" value="1"/>
</dbReference>
<dbReference type="HOGENOM" id="CLU_010189_4_2_1"/>
<evidence type="ECO:0000256" key="8">
    <source>
        <dbReference type="ARBA" id="ARBA00022989"/>
    </source>
</evidence>
<dbReference type="InterPro" id="IPR050747">
    <property type="entry name" value="Mitochondrial_chaperone_BCS1"/>
</dbReference>
<dbReference type="InterPro" id="IPR003960">
    <property type="entry name" value="ATPase_AAA_CS"/>
</dbReference>
<dbReference type="GO" id="GO:0005743">
    <property type="term" value="C:mitochondrial inner membrane"/>
    <property type="evidence" value="ECO:0007669"/>
    <property type="project" value="UniProtKB-SubCell"/>
</dbReference>
<gene>
    <name evidence="17" type="ORF">MAC_06044</name>
</gene>
<comment type="similarity">
    <text evidence="2">Belongs to the AAA ATPase family. BCS1 subfamily.</text>
</comment>
<dbReference type="SUPFAM" id="SSF52540">
    <property type="entry name" value="P-loop containing nucleoside triphosphate hydrolases"/>
    <property type="match status" value="1"/>
</dbReference>
<evidence type="ECO:0000259" key="15">
    <source>
        <dbReference type="SMART" id="SM00382"/>
    </source>
</evidence>
<evidence type="ECO:0000256" key="6">
    <source>
        <dbReference type="ARBA" id="ARBA00022801"/>
    </source>
</evidence>
<dbReference type="EMBL" id="GL698519">
    <property type="protein sequence ID" value="EFY87917.1"/>
    <property type="molecule type" value="Genomic_DNA"/>
</dbReference>
<dbReference type="InterPro" id="IPR003959">
    <property type="entry name" value="ATPase_AAA_core"/>
</dbReference>
<keyword evidence="4 12" id="KW-0547">Nucleotide-binding</keyword>
<dbReference type="InParanoid" id="E9E846"/>
<dbReference type="GO" id="GO:0005524">
    <property type="term" value="F:ATP binding"/>
    <property type="evidence" value="ECO:0007669"/>
    <property type="project" value="UniProtKB-KW"/>
</dbReference>
<dbReference type="PANTHER" id="PTHR23070">
    <property type="entry name" value="BCS1 AAA-TYPE ATPASE"/>
    <property type="match status" value="1"/>
</dbReference>
<comment type="subcellular location">
    <subcellularLocation>
        <location evidence="1">Mitochondrion inner membrane</location>
        <topology evidence="1">Single-pass membrane protein</topology>
    </subcellularLocation>
</comment>
<dbReference type="eggNOG" id="KOG0743">
    <property type="taxonomic scope" value="Eukaryota"/>
</dbReference>
<evidence type="ECO:0000256" key="2">
    <source>
        <dbReference type="ARBA" id="ARBA00007448"/>
    </source>
</evidence>
<proteinExistence type="inferred from homology"/>
<keyword evidence="9" id="KW-0496">Mitochondrion</keyword>
<keyword evidence="6" id="KW-0378">Hydrolase</keyword>
<dbReference type="InterPro" id="IPR027417">
    <property type="entry name" value="P-loop_NTPase"/>
</dbReference>
<dbReference type="GeneID" id="19250355"/>
<evidence type="ECO:0000256" key="10">
    <source>
        <dbReference type="ARBA" id="ARBA00023136"/>
    </source>
</evidence>
<dbReference type="KEGG" id="maw:19250355"/>
<evidence type="ECO:0000256" key="3">
    <source>
        <dbReference type="ARBA" id="ARBA00022692"/>
    </source>
</evidence>
<dbReference type="AlphaFoldDB" id="E9E846"/>
<keyword evidence="3 14" id="KW-0812">Transmembrane</keyword>
<feature type="region of interest" description="Disordered" evidence="13">
    <location>
        <begin position="132"/>
        <end position="159"/>
    </location>
</feature>
<protein>
    <submittedName>
        <fullName evidence="17">Mitochondrial chaperone ATPase (Bcs1), putative</fullName>
    </submittedName>
</protein>
<organism evidence="18">
    <name type="scientific">Metarhizium acridum (strain CQMa 102)</name>
    <dbReference type="NCBI Taxonomy" id="655827"/>
    <lineage>
        <taxon>Eukaryota</taxon>
        <taxon>Fungi</taxon>
        <taxon>Dikarya</taxon>
        <taxon>Ascomycota</taxon>
        <taxon>Pezizomycotina</taxon>
        <taxon>Sordariomycetes</taxon>
        <taxon>Hypocreomycetidae</taxon>
        <taxon>Hypocreales</taxon>
        <taxon>Clavicipitaceae</taxon>
        <taxon>Metarhizium</taxon>
    </lineage>
</organism>
<evidence type="ECO:0000313" key="17">
    <source>
        <dbReference type="EMBL" id="EFY87917.1"/>
    </source>
</evidence>
<name>E9E846_METAQ</name>
<feature type="transmembrane region" description="Helical" evidence="14">
    <location>
        <begin position="58"/>
        <end position="76"/>
    </location>
</feature>
<dbReference type="Proteomes" id="UP000002499">
    <property type="component" value="Unassembled WGS sequence"/>
</dbReference>
<evidence type="ECO:0000256" key="4">
    <source>
        <dbReference type="ARBA" id="ARBA00022741"/>
    </source>
</evidence>
<dbReference type="InterPro" id="IPR014851">
    <property type="entry name" value="BCS1_N"/>
</dbReference>
<dbReference type="OrthoDB" id="10251412at2759"/>